<feature type="compositionally biased region" description="Low complexity" evidence="1">
    <location>
        <begin position="90"/>
        <end position="104"/>
    </location>
</feature>
<accession>A0A1T4RZC8</accession>
<dbReference type="STRING" id="28122.SAMN02745108_02903"/>
<feature type="region of interest" description="Disordered" evidence="1">
    <location>
        <begin position="62"/>
        <end position="127"/>
    </location>
</feature>
<evidence type="ECO:0000256" key="1">
    <source>
        <dbReference type="SAM" id="MobiDB-lite"/>
    </source>
</evidence>
<evidence type="ECO:0000313" key="3">
    <source>
        <dbReference type="Proteomes" id="UP000190449"/>
    </source>
</evidence>
<dbReference type="AlphaFoldDB" id="A0A1T4RZC8"/>
<protein>
    <submittedName>
        <fullName evidence="2">Uncharacterized protein</fullName>
    </submittedName>
</protein>
<sequence>MKSLSTVQLPVARFLGEVLSRNDKELVIWVKAFAEALAYYNPAMNDFAAELIADVENFRAKDAERKRPRKTQSTTAAGESAEKLDPPDIGGSAASATQVAAARAGGVGAPPKVSAKSPAEGCATGKRIPPPSTAELYDFAEAARLSDADAREWWELCTERGWKDRSGKPIRDWKKACERYCARRAINRMANGET</sequence>
<name>A0A1T4RZC8_9BACT</name>
<evidence type="ECO:0000313" key="2">
    <source>
        <dbReference type="EMBL" id="SKA21322.1"/>
    </source>
</evidence>
<organism evidence="2 3">
    <name type="scientific">Fibrobacter intestinalis</name>
    <dbReference type="NCBI Taxonomy" id="28122"/>
    <lineage>
        <taxon>Bacteria</taxon>
        <taxon>Pseudomonadati</taxon>
        <taxon>Fibrobacterota</taxon>
        <taxon>Fibrobacteria</taxon>
        <taxon>Fibrobacterales</taxon>
        <taxon>Fibrobacteraceae</taxon>
        <taxon>Fibrobacter</taxon>
    </lineage>
</organism>
<proteinExistence type="predicted"/>
<reference evidence="2 3" key="1">
    <citation type="submission" date="2017-02" db="EMBL/GenBank/DDBJ databases">
        <authorList>
            <person name="Peterson S.W."/>
        </authorList>
    </citation>
    <scope>NUCLEOTIDE SEQUENCE [LARGE SCALE GENOMIC DNA]</scope>
    <source>
        <strain evidence="2 3">ATCC 43854</strain>
    </source>
</reference>
<dbReference type="EMBL" id="FUWU01000097">
    <property type="protein sequence ID" value="SKA21322.1"/>
    <property type="molecule type" value="Genomic_DNA"/>
</dbReference>
<gene>
    <name evidence="2" type="ORF">SAMN02745108_02903</name>
</gene>
<dbReference type="RefSeq" id="WP_078777526.1">
    <property type="nucleotide sequence ID" value="NZ_FUWU01000097.1"/>
</dbReference>
<dbReference type="Proteomes" id="UP000190449">
    <property type="component" value="Unassembled WGS sequence"/>
</dbReference>